<evidence type="ECO:0000256" key="1">
    <source>
        <dbReference type="SAM" id="MobiDB-lite"/>
    </source>
</evidence>
<sequence length="63" mass="7101">MAAEAGEGRLPLRLRPPRRDEAEHGRHDTHGPGRALVLFASQRIRRSNRGRRVDDAGWSDTCI</sequence>
<feature type="region of interest" description="Disordered" evidence="1">
    <location>
        <begin position="1"/>
        <end position="34"/>
    </location>
</feature>
<dbReference type="AlphaFoldDB" id="A0A6J4JED6"/>
<accession>A0A6J4JED6</accession>
<evidence type="ECO:0000313" key="2">
    <source>
        <dbReference type="EMBL" id="CAA9277477.1"/>
    </source>
</evidence>
<dbReference type="EMBL" id="CADCSZ010000222">
    <property type="protein sequence ID" value="CAA9277477.1"/>
    <property type="molecule type" value="Genomic_DNA"/>
</dbReference>
<organism evidence="2">
    <name type="scientific">uncultured Acidimicrobiales bacterium</name>
    <dbReference type="NCBI Taxonomy" id="310071"/>
    <lineage>
        <taxon>Bacteria</taxon>
        <taxon>Bacillati</taxon>
        <taxon>Actinomycetota</taxon>
        <taxon>Acidimicrobiia</taxon>
        <taxon>Acidimicrobiales</taxon>
        <taxon>environmental samples</taxon>
    </lineage>
</organism>
<reference evidence="2" key="1">
    <citation type="submission" date="2020-02" db="EMBL/GenBank/DDBJ databases">
        <authorList>
            <person name="Meier V. D."/>
        </authorList>
    </citation>
    <scope>NUCLEOTIDE SEQUENCE</scope>
    <source>
        <strain evidence="2">AVDCRST_MAG76</strain>
    </source>
</reference>
<gene>
    <name evidence="2" type="ORF">AVDCRST_MAG76-3792</name>
</gene>
<feature type="compositionally biased region" description="Basic and acidic residues" evidence="1">
    <location>
        <begin position="17"/>
        <end position="31"/>
    </location>
</feature>
<protein>
    <submittedName>
        <fullName evidence="2">Uncharacterized protein</fullName>
    </submittedName>
</protein>
<name>A0A6J4JED6_9ACTN</name>
<proteinExistence type="predicted"/>